<feature type="region of interest" description="Disordered" evidence="1">
    <location>
        <begin position="24"/>
        <end position="123"/>
    </location>
</feature>
<evidence type="ECO:0000313" key="3">
    <source>
        <dbReference type="Proteomes" id="UP001217918"/>
    </source>
</evidence>
<reference evidence="2" key="1">
    <citation type="journal article" date="2023" name="Mol. Plant Microbe Interact.">
        <title>Elucidating the Obligate Nature and Biological Capacity of an Invasive Fungal Corn Pathogen.</title>
        <authorList>
            <person name="MacCready J.S."/>
            <person name="Roggenkamp E.M."/>
            <person name="Gdanetz K."/>
            <person name="Chilvers M.I."/>
        </authorList>
    </citation>
    <scope>NUCLEOTIDE SEQUENCE</scope>
    <source>
        <strain evidence="2">PM02</strain>
    </source>
</reference>
<gene>
    <name evidence="2" type="ORF">P8C59_000039</name>
</gene>
<feature type="compositionally biased region" description="Low complexity" evidence="1">
    <location>
        <begin position="92"/>
        <end position="109"/>
    </location>
</feature>
<comment type="caution">
    <text evidence="2">The sequence shown here is derived from an EMBL/GenBank/DDBJ whole genome shotgun (WGS) entry which is preliminary data.</text>
</comment>
<accession>A0AAD9HWC1</accession>
<sequence length="245" mass="26401">MPLAPAPTPAKPAKITPAICRIATRKAKRRKSAKARAIVAKKEGLRRSKRTAGSNAGRYTTNSSLIANKDNNNNAYNRAYIPPTNTEKEEGSSSNDNSVNGSTSNSTNKGEGGGMRKRGEGASRYKDYLNNDIEMEDCQTTTLITAKETAIGTITIAPIASSSSAPSTINVPIISAPFLTNVIEEGLLEEAKKQHPIARQPRRPIRRGAIGLSTNSNSNSSNSNNSNNTPSSRPYYKRREKKAIL</sequence>
<dbReference type="Proteomes" id="UP001217918">
    <property type="component" value="Unassembled WGS sequence"/>
</dbReference>
<feature type="compositionally biased region" description="Polar residues" evidence="1">
    <location>
        <begin position="51"/>
        <end position="66"/>
    </location>
</feature>
<name>A0AAD9HWC1_9PEZI</name>
<dbReference type="EMBL" id="JAQQPM010000001">
    <property type="protein sequence ID" value="KAK2066204.1"/>
    <property type="molecule type" value="Genomic_DNA"/>
</dbReference>
<feature type="compositionally biased region" description="Basic residues" evidence="1">
    <location>
        <begin position="24"/>
        <end position="34"/>
    </location>
</feature>
<organism evidence="2 3">
    <name type="scientific">Phyllachora maydis</name>
    <dbReference type="NCBI Taxonomy" id="1825666"/>
    <lineage>
        <taxon>Eukaryota</taxon>
        <taxon>Fungi</taxon>
        <taxon>Dikarya</taxon>
        <taxon>Ascomycota</taxon>
        <taxon>Pezizomycotina</taxon>
        <taxon>Sordariomycetes</taxon>
        <taxon>Sordariomycetidae</taxon>
        <taxon>Phyllachorales</taxon>
        <taxon>Phyllachoraceae</taxon>
        <taxon>Phyllachora</taxon>
    </lineage>
</organism>
<proteinExistence type="predicted"/>
<feature type="compositionally biased region" description="Basic residues" evidence="1">
    <location>
        <begin position="235"/>
        <end position="245"/>
    </location>
</feature>
<feature type="compositionally biased region" description="Low complexity" evidence="1">
    <location>
        <begin position="67"/>
        <end position="79"/>
    </location>
</feature>
<feature type="compositionally biased region" description="Basic residues" evidence="1">
    <location>
        <begin position="194"/>
        <end position="206"/>
    </location>
</feature>
<feature type="region of interest" description="Disordered" evidence="1">
    <location>
        <begin position="192"/>
        <end position="245"/>
    </location>
</feature>
<feature type="compositionally biased region" description="Low complexity" evidence="1">
    <location>
        <begin position="207"/>
        <end position="232"/>
    </location>
</feature>
<dbReference type="AlphaFoldDB" id="A0AAD9HWC1"/>
<evidence type="ECO:0000256" key="1">
    <source>
        <dbReference type="SAM" id="MobiDB-lite"/>
    </source>
</evidence>
<protein>
    <submittedName>
        <fullName evidence="2">Uncharacterized protein</fullName>
    </submittedName>
</protein>
<keyword evidence="3" id="KW-1185">Reference proteome</keyword>
<evidence type="ECO:0000313" key="2">
    <source>
        <dbReference type="EMBL" id="KAK2066204.1"/>
    </source>
</evidence>